<reference evidence="4 5" key="1">
    <citation type="submission" date="2016-07" db="EMBL/GenBank/DDBJ databases">
        <title>Draft genome of the white-rot fungus Obba rivulosa 3A-2.</title>
        <authorList>
            <consortium name="DOE Joint Genome Institute"/>
            <person name="Miettinen O."/>
            <person name="Riley R."/>
            <person name="Acob R."/>
            <person name="Barry K."/>
            <person name="Cullen D."/>
            <person name="De Vries R."/>
            <person name="Hainaut M."/>
            <person name="Hatakka A."/>
            <person name="Henrissat B."/>
            <person name="Hilden K."/>
            <person name="Kuo R."/>
            <person name="Labutti K."/>
            <person name="Lipzen A."/>
            <person name="Makela M.R."/>
            <person name="Sandor L."/>
            <person name="Spatafora J.W."/>
            <person name="Grigoriev I.V."/>
            <person name="Hibbett D.S."/>
        </authorList>
    </citation>
    <scope>NUCLEOTIDE SEQUENCE [LARGE SCALE GENOMIC DNA]</scope>
    <source>
        <strain evidence="4 5">3A-2</strain>
    </source>
</reference>
<dbReference type="GO" id="GO:0006260">
    <property type="term" value="P:DNA replication"/>
    <property type="evidence" value="ECO:0007669"/>
    <property type="project" value="InterPro"/>
</dbReference>
<evidence type="ECO:0000256" key="3">
    <source>
        <dbReference type="SAM" id="MobiDB-lite"/>
    </source>
</evidence>
<keyword evidence="5" id="KW-1185">Reference proteome</keyword>
<keyword evidence="1 2" id="KW-0238">DNA-binding</keyword>
<dbReference type="CDD" id="cd04496">
    <property type="entry name" value="SSB_OBF"/>
    <property type="match status" value="1"/>
</dbReference>
<dbReference type="GO" id="GO:0003697">
    <property type="term" value="F:single-stranded DNA binding"/>
    <property type="evidence" value="ECO:0007669"/>
    <property type="project" value="InterPro"/>
</dbReference>
<dbReference type="OrthoDB" id="1078367at2759"/>
<evidence type="ECO:0000256" key="2">
    <source>
        <dbReference type="PROSITE-ProRule" id="PRU00252"/>
    </source>
</evidence>
<gene>
    <name evidence="4" type="ORF">OBBRIDRAFT_766649</name>
</gene>
<dbReference type="InterPro" id="IPR000424">
    <property type="entry name" value="Primosome_PriB/ssb"/>
</dbReference>
<proteinExistence type="predicted"/>
<feature type="compositionally biased region" description="Acidic residues" evidence="3">
    <location>
        <begin position="147"/>
        <end position="156"/>
    </location>
</feature>
<dbReference type="Pfam" id="PF00436">
    <property type="entry name" value="SSB"/>
    <property type="match status" value="1"/>
</dbReference>
<evidence type="ECO:0000313" key="4">
    <source>
        <dbReference type="EMBL" id="OCH95956.1"/>
    </source>
</evidence>
<dbReference type="SUPFAM" id="SSF50249">
    <property type="entry name" value="Nucleic acid-binding proteins"/>
    <property type="match status" value="1"/>
</dbReference>
<dbReference type="PROSITE" id="PS50935">
    <property type="entry name" value="SSB"/>
    <property type="match status" value="1"/>
</dbReference>
<dbReference type="AlphaFoldDB" id="A0A8E2DUL1"/>
<name>A0A8E2DUL1_9APHY</name>
<dbReference type="Proteomes" id="UP000250043">
    <property type="component" value="Unassembled WGS sequence"/>
</dbReference>
<dbReference type="EMBL" id="KV722333">
    <property type="protein sequence ID" value="OCH95956.1"/>
    <property type="molecule type" value="Genomic_DNA"/>
</dbReference>
<evidence type="ECO:0000313" key="5">
    <source>
        <dbReference type="Proteomes" id="UP000250043"/>
    </source>
</evidence>
<dbReference type="Gene3D" id="2.40.50.140">
    <property type="entry name" value="Nucleic acid-binding proteins"/>
    <property type="match status" value="1"/>
</dbReference>
<evidence type="ECO:0000256" key="1">
    <source>
        <dbReference type="ARBA" id="ARBA00023125"/>
    </source>
</evidence>
<sequence length="156" mass="17494">MLSLGRASAASRVASRAFSTSSTRADVAKLTLVGRLVRQPEVRRTRNDKEFVSYSVATTDYDNRASTPEEPKYRSTFHNVFSFNPSSYTYLRSVPKGSLVYVEAGFELREPDPNAEPSSPQGQRQIFLRHESLRLLSKPKNAREEGAEGEGEEFSE</sequence>
<organism evidence="4 5">
    <name type="scientific">Obba rivulosa</name>
    <dbReference type="NCBI Taxonomy" id="1052685"/>
    <lineage>
        <taxon>Eukaryota</taxon>
        <taxon>Fungi</taxon>
        <taxon>Dikarya</taxon>
        <taxon>Basidiomycota</taxon>
        <taxon>Agaricomycotina</taxon>
        <taxon>Agaricomycetes</taxon>
        <taxon>Polyporales</taxon>
        <taxon>Gelatoporiaceae</taxon>
        <taxon>Obba</taxon>
    </lineage>
</organism>
<dbReference type="InterPro" id="IPR012340">
    <property type="entry name" value="NA-bd_OB-fold"/>
</dbReference>
<dbReference type="GO" id="GO:0005739">
    <property type="term" value="C:mitochondrion"/>
    <property type="evidence" value="ECO:0007669"/>
    <property type="project" value="UniProtKB-SubCell"/>
</dbReference>
<protein>
    <submittedName>
        <fullName evidence="4">Nucleic acid-binding protein</fullName>
    </submittedName>
</protein>
<feature type="region of interest" description="Disordered" evidence="3">
    <location>
        <begin position="136"/>
        <end position="156"/>
    </location>
</feature>
<accession>A0A8E2DUL1</accession>